<organism evidence="1 2">
    <name type="scientific">Avena sativa</name>
    <name type="common">Oat</name>
    <dbReference type="NCBI Taxonomy" id="4498"/>
    <lineage>
        <taxon>Eukaryota</taxon>
        <taxon>Viridiplantae</taxon>
        <taxon>Streptophyta</taxon>
        <taxon>Embryophyta</taxon>
        <taxon>Tracheophyta</taxon>
        <taxon>Spermatophyta</taxon>
        <taxon>Magnoliopsida</taxon>
        <taxon>Liliopsida</taxon>
        <taxon>Poales</taxon>
        <taxon>Poaceae</taxon>
        <taxon>BOP clade</taxon>
        <taxon>Pooideae</taxon>
        <taxon>Poodae</taxon>
        <taxon>Poeae</taxon>
        <taxon>Poeae Chloroplast Group 1 (Aveneae type)</taxon>
        <taxon>Aveninae</taxon>
        <taxon>Avena</taxon>
    </lineage>
</organism>
<reference evidence="1" key="1">
    <citation type="submission" date="2021-05" db="EMBL/GenBank/DDBJ databases">
        <authorList>
            <person name="Scholz U."/>
            <person name="Mascher M."/>
            <person name="Fiebig A."/>
        </authorList>
    </citation>
    <scope>NUCLEOTIDE SEQUENCE [LARGE SCALE GENOMIC DNA]</scope>
</reference>
<dbReference type="EnsemblPlants" id="AVESA.00010b.r2.1DG0149780.1">
    <property type="protein sequence ID" value="AVESA.00010b.r2.1DG0149780.1.CDS.1"/>
    <property type="gene ID" value="AVESA.00010b.r2.1DG0149780"/>
</dbReference>
<sequence length="133" mass="15307">MASSSSFAEEELAENSPGESVGKPAETTKTEIKKKKKKKVFQVADRDVRRVLSYKPDTLDGAEVPEVVIRKDPMLAAIWYDMLADMALFDEIHDKKMLEKQIDYRHQLKTKGRVTYEVEVDDDDDDKPSQWRS</sequence>
<dbReference type="Proteomes" id="UP001732700">
    <property type="component" value="Chromosome 1D"/>
</dbReference>
<protein>
    <submittedName>
        <fullName evidence="1">Uncharacterized protein</fullName>
    </submittedName>
</protein>
<proteinExistence type="predicted"/>
<accession>A0ACD5TZE6</accession>
<evidence type="ECO:0000313" key="2">
    <source>
        <dbReference type="Proteomes" id="UP001732700"/>
    </source>
</evidence>
<name>A0ACD5TZE6_AVESA</name>
<keyword evidence="2" id="KW-1185">Reference proteome</keyword>
<reference evidence="1" key="2">
    <citation type="submission" date="2025-09" db="UniProtKB">
        <authorList>
            <consortium name="EnsemblPlants"/>
        </authorList>
    </citation>
    <scope>IDENTIFICATION</scope>
</reference>
<evidence type="ECO:0000313" key="1">
    <source>
        <dbReference type="EnsemblPlants" id="AVESA.00010b.r2.1DG0149780.1.CDS.1"/>
    </source>
</evidence>